<gene>
    <name evidence="1" type="ORF">PoB_000562500</name>
</gene>
<proteinExistence type="predicted"/>
<name>A0AAV3Y9D9_9GAST</name>
<evidence type="ECO:0008006" key="3">
    <source>
        <dbReference type="Google" id="ProtNLM"/>
    </source>
</evidence>
<organism evidence="1 2">
    <name type="scientific">Plakobranchus ocellatus</name>
    <dbReference type="NCBI Taxonomy" id="259542"/>
    <lineage>
        <taxon>Eukaryota</taxon>
        <taxon>Metazoa</taxon>
        <taxon>Spiralia</taxon>
        <taxon>Lophotrochozoa</taxon>
        <taxon>Mollusca</taxon>
        <taxon>Gastropoda</taxon>
        <taxon>Heterobranchia</taxon>
        <taxon>Euthyneura</taxon>
        <taxon>Panpulmonata</taxon>
        <taxon>Sacoglossa</taxon>
        <taxon>Placobranchoidea</taxon>
        <taxon>Plakobranchidae</taxon>
        <taxon>Plakobranchus</taxon>
    </lineage>
</organism>
<dbReference type="EMBL" id="BLXT01000641">
    <property type="protein sequence ID" value="GFN79119.1"/>
    <property type="molecule type" value="Genomic_DNA"/>
</dbReference>
<comment type="caution">
    <text evidence="1">The sequence shown here is derived from an EMBL/GenBank/DDBJ whole genome shotgun (WGS) entry which is preliminary data.</text>
</comment>
<evidence type="ECO:0000313" key="2">
    <source>
        <dbReference type="Proteomes" id="UP000735302"/>
    </source>
</evidence>
<sequence>MRDTGCESVVVRRGLVEENQLTGESCLLIMIDKTELLAKWVAINLRSPYLCGEVKVLCIPDAICCVIVGSVKEREALRILTCL</sequence>
<reference evidence="1 2" key="1">
    <citation type="journal article" date="2021" name="Elife">
        <title>Chloroplast acquisition without the gene transfer in kleptoplastic sea slugs, Plakobranchus ocellatus.</title>
        <authorList>
            <person name="Maeda T."/>
            <person name="Takahashi S."/>
            <person name="Yoshida T."/>
            <person name="Shimamura S."/>
            <person name="Takaki Y."/>
            <person name="Nagai Y."/>
            <person name="Toyoda A."/>
            <person name="Suzuki Y."/>
            <person name="Arimoto A."/>
            <person name="Ishii H."/>
            <person name="Satoh N."/>
            <person name="Nishiyama T."/>
            <person name="Hasebe M."/>
            <person name="Maruyama T."/>
            <person name="Minagawa J."/>
            <person name="Obokata J."/>
            <person name="Shigenobu S."/>
        </authorList>
    </citation>
    <scope>NUCLEOTIDE SEQUENCE [LARGE SCALE GENOMIC DNA]</scope>
</reference>
<accession>A0AAV3Y9D9</accession>
<dbReference type="Proteomes" id="UP000735302">
    <property type="component" value="Unassembled WGS sequence"/>
</dbReference>
<dbReference type="AlphaFoldDB" id="A0AAV3Y9D9"/>
<evidence type="ECO:0000313" key="1">
    <source>
        <dbReference type="EMBL" id="GFN79119.1"/>
    </source>
</evidence>
<keyword evidence="2" id="KW-1185">Reference proteome</keyword>
<protein>
    <recommendedName>
        <fullName evidence="3">Ribosomal protein L7Ae/L30e/S12e/Gadd45 domain-containing protein</fullName>
    </recommendedName>
</protein>